<name>A0A4Y7T4F8_COPMI</name>
<evidence type="ECO:0000259" key="2">
    <source>
        <dbReference type="PROSITE" id="PS50837"/>
    </source>
</evidence>
<dbReference type="OrthoDB" id="4760524at2759"/>
<accession>A0A4Y7T4F8</accession>
<dbReference type="PANTHER" id="PTHR10039:SF14">
    <property type="entry name" value="NACHT DOMAIN-CONTAINING PROTEIN"/>
    <property type="match status" value="1"/>
</dbReference>
<feature type="domain" description="NACHT" evidence="2">
    <location>
        <begin position="82"/>
        <end position="252"/>
    </location>
</feature>
<protein>
    <recommendedName>
        <fullName evidence="2">NACHT domain-containing protein</fullName>
    </recommendedName>
</protein>
<dbReference type="EMBL" id="QPFP01000032">
    <property type="protein sequence ID" value="TEB28482.1"/>
    <property type="molecule type" value="Genomic_DNA"/>
</dbReference>
<evidence type="ECO:0000313" key="3">
    <source>
        <dbReference type="EMBL" id="TEB28482.1"/>
    </source>
</evidence>
<dbReference type="Pfam" id="PF24883">
    <property type="entry name" value="NPHP3_N"/>
    <property type="match status" value="1"/>
</dbReference>
<comment type="caution">
    <text evidence="3">The sequence shown here is derived from an EMBL/GenBank/DDBJ whole genome shotgun (WGS) entry which is preliminary data.</text>
</comment>
<dbReference type="SUPFAM" id="SSF52540">
    <property type="entry name" value="P-loop containing nucleoside triphosphate hydrolases"/>
    <property type="match status" value="1"/>
</dbReference>
<dbReference type="Proteomes" id="UP000298030">
    <property type="component" value="Unassembled WGS sequence"/>
</dbReference>
<dbReference type="InterPro" id="IPR056884">
    <property type="entry name" value="NPHP3-like_N"/>
</dbReference>
<keyword evidence="4" id="KW-1185">Reference proteome</keyword>
<reference evidence="3 4" key="1">
    <citation type="journal article" date="2019" name="Nat. Ecol. Evol.">
        <title>Megaphylogeny resolves global patterns of mushroom evolution.</title>
        <authorList>
            <person name="Varga T."/>
            <person name="Krizsan K."/>
            <person name="Foldi C."/>
            <person name="Dima B."/>
            <person name="Sanchez-Garcia M."/>
            <person name="Sanchez-Ramirez S."/>
            <person name="Szollosi G.J."/>
            <person name="Szarkandi J.G."/>
            <person name="Papp V."/>
            <person name="Albert L."/>
            <person name="Andreopoulos W."/>
            <person name="Angelini C."/>
            <person name="Antonin V."/>
            <person name="Barry K.W."/>
            <person name="Bougher N.L."/>
            <person name="Buchanan P."/>
            <person name="Buyck B."/>
            <person name="Bense V."/>
            <person name="Catcheside P."/>
            <person name="Chovatia M."/>
            <person name="Cooper J."/>
            <person name="Damon W."/>
            <person name="Desjardin D."/>
            <person name="Finy P."/>
            <person name="Geml J."/>
            <person name="Haridas S."/>
            <person name="Hughes K."/>
            <person name="Justo A."/>
            <person name="Karasinski D."/>
            <person name="Kautmanova I."/>
            <person name="Kiss B."/>
            <person name="Kocsube S."/>
            <person name="Kotiranta H."/>
            <person name="LaButti K.M."/>
            <person name="Lechner B.E."/>
            <person name="Liimatainen K."/>
            <person name="Lipzen A."/>
            <person name="Lukacs Z."/>
            <person name="Mihaltcheva S."/>
            <person name="Morgado L.N."/>
            <person name="Niskanen T."/>
            <person name="Noordeloos M.E."/>
            <person name="Ohm R.A."/>
            <person name="Ortiz-Santana B."/>
            <person name="Ovrebo C."/>
            <person name="Racz N."/>
            <person name="Riley R."/>
            <person name="Savchenko A."/>
            <person name="Shiryaev A."/>
            <person name="Soop K."/>
            <person name="Spirin V."/>
            <person name="Szebenyi C."/>
            <person name="Tomsovsky M."/>
            <person name="Tulloss R.E."/>
            <person name="Uehling J."/>
            <person name="Grigoriev I.V."/>
            <person name="Vagvolgyi C."/>
            <person name="Papp T."/>
            <person name="Martin F.M."/>
            <person name="Miettinen O."/>
            <person name="Hibbett D.S."/>
            <person name="Nagy L.G."/>
        </authorList>
    </citation>
    <scope>NUCLEOTIDE SEQUENCE [LARGE SCALE GENOMIC DNA]</scope>
    <source>
        <strain evidence="3 4">FP101781</strain>
    </source>
</reference>
<evidence type="ECO:0000256" key="1">
    <source>
        <dbReference type="ARBA" id="ARBA00022737"/>
    </source>
</evidence>
<dbReference type="AlphaFoldDB" id="A0A4Y7T4F8"/>
<dbReference type="STRING" id="71717.A0A4Y7T4F8"/>
<dbReference type="PROSITE" id="PS50837">
    <property type="entry name" value="NACHT"/>
    <property type="match status" value="1"/>
</dbReference>
<keyword evidence="1" id="KW-0677">Repeat</keyword>
<organism evidence="3 4">
    <name type="scientific">Coprinellus micaceus</name>
    <name type="common">Glistening ink-cap mushroom</name>
    <name type="synonym">Coprinus micaceus</name>
    <dbReference type="NCBI Taxonomy" id="71717"/>
    <lineage>
        <taxon>Eukaryota</taxon>
        <taxon>Fungi</taxon>
        <taxon>Dikarya</taxon>
        <taxon>Basidiomycota</taxon>
        <taxon>Agaricomycotina</taxon>
        <taxon>Agaricomycetes</taxon>
        <taxon>Agaricomycetidae</taxon>
        <taxon>Agaricales</taxon>
        <taxon>Agaricineae</taxon>
        <taxon>Psathyrellaceae</taxon>
        <taxon>Coprinellus</taxon>
    </lineage>
</organism>
<gene>
    <name evidence="3" type="ORF">FA13DRAFT_1793954</name>
</gene>
<evidence type="ECO:0000313" key="4">
    <source>
        <dbReference type="Proteomes" id="UP000298030"/>
    </source>
</evidence>
<dbReference type="PANTHER" id="PTHR10039">
    <property type="entry name" value="AMELOGENIN"/>
    <property type="match status" value="1"/>
</dbReference>
<dbReference type="InterPro" id="IPR027417">
    <property type="entry name" value="P-loop_NTPase"/>
</dbReference>
<dbReference type="Gene3D" id="3.40.50.300">
    <property type="entry name" value="P-loop containing nucleotide triphosphate hydrolases"/>
    <property type="match status" value="1"/>
</dbReference>
<sequence>MPEATIFPNAHDFHIDTINHYGGTLGRPPLDRLLERVSHGAIHDSAERGRDAPKCHPETRVAVQQEIVSWIKHGDRDAHPARILWLSGPAGSGKTAIAGTVAEECHREGLLAASFFFSGFSQSLDRRLRGYFVATLAYQLLQHRSLSLMRDVIVSVIEGDPAILHKNLDEQIEQLILRPLRMAAGRASRGRWPTVILVDGLDECDVHPDQRFETKQDRQSAKEDVHREILTALIRATSDPSFHFRIVIASRPEPAIHSIISSTQMVRNVFLDDKYTPEKDIETFVRAMLTKVGRDYGLRPNWFAQHIPRTLAKRSSGQFIYATTALRFIQDRTRPPHEQLKRVLEWTQFDASEGNPFAALDALYARILKTSPNPSLAAKWISATNGRSDATIVAIFPDQFKKALLESFPGETRYLLGSLTSLICTNSNEGQIFSLYHQTLVDFLGDRGRSGDLHVSKADVVKFNKDRCHSILKNRGPAEGTISRPGDLDDFIHLFCKDMALFIDPSRELHYDSGDVDWWWANIFPGHREARVLDVFIKVHRKVSCVQSEISPPARP</sequence>
<dbReference type="InterPro" id="IPR007111">
    <property type="entry name" value="NACHT_NTPase"/>
</dbReference>
<proteinExistence type="predicted"/>